<dbReference type="SUPFAM" id="SSF82051">
    <property type="entry name" value="Obg GTP-binding protein N-terminal domain"/>
    <property type="match status" value="1"/>
</dbReference>
<dbReference type="Pfam" id="PF01018">
    <property type="entry name" value="GTP1_OBG"/>
    <property type="match status" value="1"/>
</dbReference>
<name>A0A4V1AQE0_9MOLU</name>
<organism evidence="9 10">
    <name type="scientific">Spiroplasma gladiatoris</name>
    <dbReference type="NCBI Taxonomy" id="2143"/>
    <lineage>
        <taxon>Bacteria</taxon>
        <taxon>Bacillati</taxon>
        <taxon>Mycoplasmatota</taxon>
        <taxon>Mollicutes</taxon>
        <taxon>Entomoplasmatales</taxon>
        <taxon>Spiroplasmataceae</taxon>
        <taxon>Spiroplasma</taxon>
    </lineage>
</organism>
<evidence type="ECO:0000256" key="5">
    <source>
        <dbReference type="ARBA" id="ARBA00022842"/>
    </source>
</evidence>
<dbReference type="InterPro" id="IPR006074">
    <property type="entry name" value="GTP1-OBG_CS"/>
</dbReference>
<evidence type="ECO:0000259" key="7">
    <source>
        <dbReference type="PROSITE" id="PS51710"/>
    </source>
</evidence>
<dbReference type="Pfam" id="PF01926">
    <property type="entry name" value="MMR_HSR1"/>
    <property type="match status" value="1"/>
</dbReference>
<dbReference type="CDD" id="cd01898">
    <property type="entry name" value="Obg"/>
    <property type="match status" value="1"/>
</dbReference>
<dbReference type="NCBIfam" id="NF008956">
    <property type="entry name" value="PRK12299.1"/>
    <property type="match status" value="1"/>
</dbReference>
<dbReference type="KEGG" id="sgq:SGLAD_v1c09700"/>
<dbReference type="InterPro" id="IPR031167">
    <property type="entry name" value="G_OBG"/>
</dbReference>
<dbReference type="InterPro" id="IPR045086">
    <property type="entry name" value="OBG_GTPase"/>
</dbReference>
<keyword evidence="4" id="KW-0378">Hydrolase</keyword>
<dbReference type="InterPro" id="IPR006073">
    <property type="entry name" value="GTP-bd"/>
</dbReference>
<dbReference type="InterPro" id="IPR006169">
    <property type="entry name" value="GTP1_OBG_dom"/>
</dbReference>
<gene>
    <name evidence="9" type="primary">obgE</name>
    <name evidence="9" type="ORF">SGLAD_v1c09700</name>
</gene>
<accession>A0A4V1AQE0</accession>
<dbReference type="EMBL" id="CP038013">
    <property type="protein sequence ID" value="QBQ08169.1"/>
    <property type="molecule type" value="Genomic_DNA"/>
</dbReference>
<keyword evidence="6" id="KW-0342">GTP-binding</keyword>
<protein>
    <submittedName>
        <fullName evidence="9">GTPase ObgE</fullName>
    </submittedName>
</protein>
<dbReference type="AlphaFoldDB" id="A0A4V1AQE0"/>
<sequence>MRFIDVAKIHLIAGNGGNGALSFDEFKGNTPNGGNGGNGGDIILICDSNLKTLMDLKNKKIYIAKNGSNGDIKNKHGKNAKSIFLKVPNDTEVYDENNNYITTINKENSNFIVAKGGKGGFGNLKFKKDKTDKYKFEKGQIGQNIKIKLETKVLADVGFVGLPNAGKSTMLRAISNSKPEVADYPFTTLKPHVGISKDKYNRSFIVADLPGLIKGAYLGKGLGIEFLNHIKKCKIICHIIDMSIKSIDNNIIRNYNIIKNELKNFDLDLLNKKEIIIANKMDMEGSINNFNLLKETTGDKIIIPTSGVSKQNIEKLLIEIANMLEL</sequence>
<dbReference type="PIRSF" id="PIRSF002401">
    <property type="entry name" value="GTP_bd_Obg/CgtA"/>
    <property type="match status" value="1"/>
</dbReference>
<evidence type="ECO:0000256" key="6">
    <source>
        <dbReference type="ARBA" id="ARBA00023134"/>
    </source>
</evidence>
<dbReference type="FunFam" id="2.70.210.12:FF:000001">
    <property type="entry name" value="GTPase Obg"/>
    <property type="match status" value="1"/>
</dbReference>
<evidence type="ECO:0000256" key="1">
    <source>
        <dbReference type="ARBA" id="ARBA00007699"/>
    </source>
</evidence>
<dbReference type="InterPro" id="IPR036726">
    <property type="entry name" value="GTP1_OBG_dom_sf"/>
</dbReference>
<evidence type="ECO:0000256" key="2">
    <source>
        <dbReference type="ARBA" id="ARBA00022490"/>
    </source>
</evidence>
<dbReference type="PROSITE" id="PS51710">
    <property type="entry name" value="G_OBG"/>
    <property type="match status" value="1"/>
</dbReference>
<keyword evidence="3" id="KW-0547">Nucleotide-binding</keyword>
<evidence type="ECO:0000313" key="9">
    <source>
        <dbReference type="EMBL" id="QBQ08169.1"/>
    </source>
</evidence>
<keyword evidence="5" id="KW-0460">Magnesium</keyword>
<comment type="similarity">
    <text evidence="1">Belongs to the TRAFAC class OBG-HflX-like GTPase superfamily. OBG GTPase family.</text>
</comment>
<dbReference type="GO" id="GO:0000287">
    <property type="term" value="F:magnesium ion binding"/>
    <property type="evidence" value="ECO:0007669"/>
    <property type="project" value="InterPro"/>
</dbReference>
<dbReference type="GO" id="GO:0003924">
    <property type="term" value="F:GTPase activity"/>
    <property type="evidence" value="ECO:0007669"/>
    <property type="project" value="InterPro"/>
</dbReference>
<proteinExistence type="inferred from homology"/>
<dbReference type="NCBIfam" id="TIGR02729">
    <property type="entry name" value="Obg_CgtA"/>
    <property type="match status" value="1"/>
</dbReference>
<dbReference type="PROSITE" id="PS51883">
    <property type="entry name" value="OBG"/>
    <property type="match status" value="1"/>
</dbReference>
<evidence type="ECO:0000256" key="3">
    <source>
        <dbReference type="ARBA" id="ARBA00022741"/>
    </source>
</evidence>
<dbReference type="RefSeq" id="WP_134298282.1">
    <property type="nucleotide sequence ID" value="NZ_CP038013.1"/>
</dbReference>
<dbReference type="Proteomes" id="UP000294309">
    <property type="component" value="Chromosome"/>
</dbReference>
<reference evidence="9 10" key="1">
    <citation type="submission" date="2019-03" db="EMBL/GenBank/DDBJ databases">
        <title>Complete genome sequence of Spiroplasma gladiatoris TG-1 (DSM 22552).</title>
        <authorList>
            <person name="Lin Y.-C."/>
            <person name="Chou L."/>
            <person name="Kuo C.-H."/>
        </authorList>
    </citation>
    <scope>NUCLEOTIDE SEQUENCE [LARGE SCALE GENOMIC DNA]</scope>
    <source>
        <strain evidence="9 10">TG-1</strain>
    </source>
</reference>
<dbReference type="GO" id="GO:0042254">
    <property type="term" value="P:ribosome biogenesis"/>
    <property type="evidence" value="ECO:0007669"/>
    <property type="project" value="UniProtKB-UniRule"/>
</dbReference>
<dbReference type="Gene3D" id="2.70.210.12">
    <property type="entry name" value="GTP1/OBG domain"/>
    <property type="match status" value="1"/>
</dbReference>
<dbReference type="Gene3D" id="3.40.50.300">
    <property type="entry name" value="P-loop containing nucleotide triphosphate hydrolases"/>
    <property type="match status" value="1"/>
</dbReference>
<evidence type="ECO:0000313" key="10">
    <source>
        <dbReference type="Proteomes" id="UP000294309"/>
    </source>
</evidence>
<dbReference type="OrthoDB" id="9807318at2"/>
<keyword evidence="10" id="KW-1185">Reference proteome</keyword>
<dbReference type="SUPFAM" id="SSF52540">
    <property type="entry name" value="P-loop containing nucleoside triphosphate hydrolases"/>
    <property type="match status" value="1"/>
</dbReference>
<keyword evidence="2" id="KW-0963">Cytoplasm</keyword>
<evidence type="ECO:0000256" key="4">
    <source>
        <dbReference type="ARBA" id="ARBA00022801"/>
    </source>
</evidence>
<dbReference type="InterPro" id="IPR014100">
    <property type="entry name" value="GTP-bd_Obg/CgtA"/>
</dbReference>
<dbReference type="InterPro" id="IPR027417">
    <property type="entry name" value="P-loop_NTPase"/>
</dbReference>
<dbReference type="PANTHER" id="PTHR11702:SF31">
    <property type="entry name" value="MITOCHONDRIAL RIBOSOME-ASSOCIATED GTPASE 2"/>
    <property type="match status" value="1"/>
</dbReference>
<evidence type="ECO:0000259" key="8">
    <source>
        <dbReference type="PROSITE" id="PS51883"/>
    </source>
</evidence>
<feature type="domain" description="OBG-type G" evidence="7">
    <location>
        <begin position="155"/>
        <end position="325"/>
    </location>
</feature>
<dbReference type="GO" id="GO:0005525">
    <property type="term" value="F:GTP binding"/>
    <property type="evidence" value="ECO:0007669"/>
    <property type="project" value="UniProtKB-KW"/>
</dbReference>
<dbReference type="PROSITE" id="PS00905">
    <property type="entry name" value="GTP1_OBG"/>
    <property type="match status" value="1"/>
</dbReference>
<dbReference type="PANTHER" id="PTHR11702">
    <property type="entry name" value="DEVELOPMENTALLY REGULATED GTP-BINDING PROTEIN-RELATED"/>
    <property type="match status" value="1"/>
</dbReference>
<feature type="domain" description="Obg" evidence="8">
    <location>
        <begin position="1"/>
        <end position="154"/>
    </location>
</feature>
<dbReference type="PRINTS" id="PR00326">
    <property type="entry name" value="GTP1OBG"/>
</dbReference>